<reference evidence="1" key="2">
    <citation type="submission" date="2025-08" db="UniProtKB">
        <authorList>
            <consortium name="Ensembl"/>
        </authorList>
    </citation>
    <scope>IDENTIFICATION</scope>
</reference>
<reference evidence="1" key="3">
    <citation type="submission" date="2025-09" db="UniProtKB">
        <authorList>
            <consortium name="Ensembl"/>
        </authorList>
    </citation>
    <scope>IDENTIFICATION</scope>
</reference>
<keyword evidence="2" id="KW-1185">Reference proteome</keyword>
<accession>A0A4W6DHV6</accession>
<sequence length="140" mass="16422">MAAKAGDNPESLMTLATVFCLRNLRKTMCYQGFRNKLCLRSDIFLPSEICDKLVNTYMELVHTDSNFEPEESFFQLFSDPRSTRLTRVQLREDFVRDRDLEAIRKQFTSVDHLDQNKQIFTMQWMILKNILGTFTLVAVI</sequence>
<evidence type="ECO:0000313" key="1">
    <source>
        <dbReference type="Ensembl" id="ENSLCAP00010024918.1"/>
    </source>
</evidence>
<name>A0A4W6DHV6_LATCA</name>
<organism evidence="1 2">
    <name type="scientific">Lates calcarifer</name>
    <name type="common">Barramundi</name>
    <name type="synonym">Holocentrus calcarifer</name>
    <dbReference type="NCBI Taxonomy" id="8187"/>
    <lineage>
        <taxon>Eukaryota</taxon>
        <taxon>Metazoa</taxon>
        <taxon>Chordata</taxon>
        <taxon>Craniata</taxon>
        <taxon>Vertebrata</taxon>
        <taxon>Euteleostomi</taxon>
        <taxon>Actinopterygii</taxon>
        <taxon>Neopterygii</taxon>
        <taxon>Teleostei</taxon>
        <taxon>Neoteleostei</taxon>
        <taxon>Acanthomorphata</taxon>
        <taxon>Carangaria</taxon>
        <taxon>Carangaria incertae sedis</taxon>
        <taxon>Centropomidae</taxon>
        <taxon>Lates</taxon>
    </lineage>
</organism>
<proteinExistence type="predicted"/>
<protein>
    <submittedName>
        <fullName evidence="1">Zyg-11 related, cell cycle regulator</fullName>
    </submittedName>
</protein>
<evidence type="ECO:0000313" key="2">
    <source>
        <dbReference type="Proteomes" id="UP000314980"/>
    </source>
</evidence>
<dbReference type="AlphaFoldDB" id="A0A4W6DHV6"/>
<dbReference type="Proteomes" id="UP000314980">
    <property type="component" value="Unassembled WGS sequence"/>
</dbReference>
<dbReference type="GeneTree" id="ENSGT00530000063187"/>
<gene>
    <name evidence="1" type="primary">ZER1</name>
    <name evidence="1" type="synonym">zer1</name>
</gene>
<dbReference type="Ensembl" id="ENSLCAT00010025461.1">
    <property type="protein sequence ID" value="ENSLCAP00010024918.1"/>
    <property type="gene ID" value="ENSLCAG00010011470.1"/>
</dbReference>
<reference evidence="2" key="1">
    <citation type="submission" date="2015-09" db="EMBL/GenBank/DDBJ databases">
        <authorList>
            <person name="Sai Rama Sridatta P."/>
        </authorList>
    </citation>
    <scope>NUCLEOTIDE SEQUENCE [LARGE SCALE GENOMIC DNA]</scope>
</reference>